<organism evidence="2 3">
    <name type="scientific">Alkalibaculum bacchi</name>
    <dbReference type="NCBI Taxonomy" id="645887"/>
    <lineage>
        <taxon>Bacteria</taxon>
        <taxon>Bacillati</taxon>
        <taxon>Bacillota</taxon>
        <taxon>Clostridia</taxon>
        <taxon>Eubacteriales</taxon>
        <taxon>Eubacteriaceae</taxon>
        <taxon>Alkalibaculum</taxon>
    </lineage>
</organism>
<evidence type="ECO:0000313" key="2">
    <source>
        <dbReference type="EMBL" id="RBP61030.1"/>
    </source>
</evidence>
<dbReference type="Proteomes" id="UP000253490">
    <property type="component" value="Unassembled WGS sequence"/>
</dbReference>
<dbReference type="RefSeq" id="WP_113921245.1">
    <property type="nucleotide sequence ID" value="NZ_QNRX01000015.1"/>
</dbReference>
<keyword evidence="1" id="KW-0812">Transmembrane</keyword>
<reference evidence="2 3" key="1">
    <citation type="submission" date="2018-06" db="EMBL/GenBank/DDBJ databases">
        <title>Genomic Encyclopedia of Type Strains, Phase IV (KMG-IV): sequencing the most valuable type-strain genomes for metagenomic binning, comparative biology and taxonomic classification.</title>
        <authorList>
            <person name="Goeker M."/>
        </authorList>
    </citation>
    <scope>NUCLEOTIDE SEQUENCE [LARGE SCALE GENOMIC DNA]</scope>
    <source>
        <strain evidence="2 3">DSM 22112</strain>
    </source>
</reference>
<protein>
    <submittedName>
        <fullName evidence="2">Uncharacterized protein</fullName>
    </submittedName>
</protein>
<evidence type="ECO:0000313" key="3">
    <source>
        <dbReference type="Proteomes" id="UP000253490"/>
    </source>
</evidence>
<gene>
    <name evidence="2" type="ORF">DES36_11528</name>
</gene>
<feature type="transmembrane region" description="Helical" evidence="1">
    <location>
        <begin position="93"/>
        <end position="112"/>
    </location>
</feature>
<accession>A0A366I253</accession>
<dbReference type="AlphaFoldDB" id="A0A366I253"/>
<name>A0A366I253_9FIRM</name>
<dbReference type="OrthoDB" id="1985140at2"/>
<feature type="transmembrane region" description="Helical" evidence="1">
    <location>
        <begin position="118"/>
        <end position="137"/>
    </location>
</feature>
<feature type="transmembrane region" description="Helical" evidence="1">
    <location>
        <begin position="44"/>
        <end position="65"/>
    </location>
</feature>
<sequence length="145" mass="16030">MENFKHVVKHRLIVSVVYFLIVLLLIVLSATFGRNSGFPSFAQGFGEGFGTGIGAIMVFFIAKYAGALKSEEKLKALYIEETDERLQYIQAKAGSRGIDISIACLALAMLIANYFNPIVFLTLLGATMFVTFVKLGLKIYYNKTV</sequence>
<keyword evidence="3" id="KW-1185">Reference proteome</keyword>
<keyword evidence="1" id="KW-0472">Membrane</keyword>
<feature type="transmembrane region" description="Helical" evidence="1">
    <location>
        <begin position="12"/>
        <end position="32"/>
    </location>
</feature>
<evidence type="ECO:0000256" key="1">
    <source>
        <dbReference type="SAM" id="Phobius"/>
    </source>
</evidence>
<keyword evidence="1" id="KW-1133">Transmembrane helix</keyword>
<comment type="caution">
    <text evidence="2">The sequence shown here is derived from an EMBL/GenBank/DDBJ whole genome shotgun (WGS) entry which is preliminary data.</text>
</comment>
<proteinExistence type="predicted"/>
<dbReference type="EMBL" id="QNRX01000015">
    <property type="protein sequence ID" value="RBP61030.1"/>
    <property type="molecule type" value="Genomic_DNA"/>
</dbReference>